<dbReference type="CDD" id="cd11305">
    <property type="entry name" value="alpha_DG_C"/>
    <property type="match status" value="1"/>
</dbReference>
<dbReference type="InterPro" id="IPR041631">
    <property type="entry name" value="Alpha_DG1_N2"/>
</dbReference>
<dbReference type="CDD" id="cd11303">
    <property type="entry name" value="Dystroglycan_repeat"/>
    <property type="match status" value="1"/>
</dbReference>
<evidence type="ECO:0000256" key="18">
    <source>
        <dbReference type="ARBA" id="ARBA00030092"/>
    </source>
</evidence>
<evidence type="ECO:0000256" key="13">
    <source>
        <dbReference type="ARBA" id="ARBA00023242"/>
    </source>
</evidence>
<dbReference type="GO" id="GO:0005615">
    <property type="term" value="C:extracellular space"/>
    <property type="evidence" value="ECO:0007669"/>
    <property type="project" value="TreeGrafter"/>
</dbReference>
<evidence type="ECO:0000256" key="10">
    <source>
        <dbReference type="ARBA" id="ARBA00023136"/>
    </source>
</evidence>
<comment type="subcellular location">
    <subcellularLocation>
        <location evidence="1">Cell membrane</location>
        <location evidence="1">Sarcolemma</location>
    </subcellularLocation>
    <subcellularLocation>
        <location evidence="4">Cell membrane</location>
        <topology evidence="4">Single-pass type I membrane protein</topology>
    </subcellularLocation>
    <subcellularLocation>
        <location evidence="3">Cytoplasm</location>
        <location evidence="3">Cytoskeleton</location>
    </subcellularLocation>
    <subcellularLocation>
        <location evidence="5">Nucleus</location>
        <location evidence="5">Nucleoplasm</location>
    </subcellularLocation>
    <subcellularLocation>
        <location evidence="20">Postsynaptic cell membrane</location>
    </subcellularLocation>
    <subcellularLocation>
        <location evidence="2">Secreted</location>
        <location evidence="2">Extracellular space</location>
    </subcellularLocation>
</comment>
<dbReference type="GO" id="GO:0016011">
    <property type="term" value="C:dystroglycan complex"/>
    <property type="evidence" value="ECO:0007669"/>
    <property type="project" value="TreeGrafter"/>
</dbReference>
<feature type="transmembrane region" description="Helical" evidence="22">
    <location>
        <begin position="551"/>
        <end position="577"/>
    </location>
</feature>
<evidence type="ECO:0000256" key="6">
    <source>
        <dbReference type="ARBA" id="ARBA00022525"/>
    </source>
</evidence>
<feature type="region of interest" description="Disordered" evidence="21">
    <location>
        <begin position="605"/>
        <end position="685"/>
    </location>
</feature>
<dbReference type="GO" id="GO:0042383">
    <property type="term" value="C:sarcolemma"/>
    <property type="evidence" value="ECO:0007669"/>
    <property type="project" value="UniProtKB-SubCell"/>
</dbReference>
<dbReference type="SMART" id="SM00736">
    <property type="entry name" value="CADG"/>
    <property type="match status" value="2"/>
</dbReference>
<feature type="compositionally biased region" description="Pro residues" evidence="21">
    <location>
        <begin position="660"/>
        <end position="670"/>
    </location>
</feature>
<keyword evidence="11" id="KW-1015">Disulfide bond</keyword>
<evidence type="ECO:0000256" key="9">
    <source>
        <dbReference type="ARBA" id="ARBA00023018"/>
    </source>
</evidence>
<dbReference type="PANTHER" id="PTHR21559">
    <property type="entry name" value="DYSTROGLYCAN-RELATED"/>
    <property type="match status" value="1"/>
</dbReference>
<dbReference type="GO" id="GO:0005856">
    <property type="term" value="C:cytoskeleton"/>
    <property type="evidence" value="ECO:0007669"/>
    <property type="project" value="UniProtKB-SubCell"/>
</dbReference>
<evidence type="ECO:0000256" key="21">
    <source>
        <dbReference type="SAM" id="MobiDB-lite"/>
    </source>
</evidence>
<keyword evidence="13" id="KW-0539">Nucleus</keyword>
<keyword evidence="12" id="KW-0206">Cytoskeleton</keyword>
<keyword evidence="12" id="KW-0963">Cytoplasm</keyword>
<feature type="compositionally biased region" description="Pro residues" evidence="21">
    <location>
        <begin position="298"/>
        <end position="314"/>
    </location>
</feature>
<evidence type="ECO:0000256" key="11">
    <source>
        <dbReference type="ARBA" id="ARBA00023157"/>
    </source>
</evidence>
<feature type="domain" description="Dystroglycan-type cadherin-like" evidence="23">
    <location>
        <begin position="331"/>
        <end position="448"/>
    </location>
</feature>
<evidence type="ECO:0000256" key="22">
    <source>
        <dbReference type="SAM" id="Phobius"/>
    </source>
</evidence>
<reference evidence="24" key="1">
    <citation type="submission" date="2021-01" db="EMBL/GenBank/DDBJ databases">
        <title>A chromosome-scale assembly of European eel, Anguilla anguilla.</title>
        <authorList>
            <person name="Henkel C."/>
            <person name="Jong-Raadsen S.A."/>
            <person name="Dufour S."/>
            <person name="Weltzien F.-A."/>
            <person name="Palstra A.P."/>
            <person name="Pelster B."/>
            <person name="Spaink H.P."/>
            <person name="Van Den Thillart G.E."/>
            <person name="Jansen H."/>
            <person name="Zahm M."/>
            <person name="Klopp C."/>
            <person name="Cedric C."/>
            <person name="Louis A."/>
            <person name="Berthelot C."/>
            <person name="Parey E."/>
            <person name="Roest Crollius H."/>
            <person name="Montfort J."/>
            <person name="Robinson-Rechavi M."/>
            <person name="Bucao C."/>
            <person name="Bouchez O."/>
            <person name="Gislard M."/>
            <person name="Lluch J."/>
            <person name="Milhes M."/>
            <person name="Lampietro C."/>
            <person name="Lopez Roques C."/>
            <person name="Donnadieu C."/>
            <person name="Braasch I."/>
            <person name="Desvignes T."/>
            <person name="Postlethwait J."/>
            <person name="Bobe J."/>
            <person name="Guiguen Y."/>
            <person name="Dirks R."/>
        </authorList>
    </citation>
    <scope>NUCLEOTIDE SEQUENCE</scope>
    <source>
        <strain evidence="24">Tag_6206</strain>
        <tissue evidence="24">Liver</tissue>
    </source>
</reference>
<gene>
    <name evidence="24" type="ORF">ANANG_G00229830</name>
</gene>
<feature type="region of interest" description="Disordered" evidence="21">
    <location>
        <begin position="487"/>
        <end position="546"/>
    </location>
</feature>
<keyword evidence="9" id="KW-0770">Synapse</keyword>
<feature type="compositionally biased region" description="Pro residues" evidence="21">
    <location>
        <begin position="493"/>
        <end position="502"/>
    </location>
</feature>
<dbReference type="GO" id="GO:0005509">
    <property type="term" value="F:calcium ion binding"/>
    <property type="evidence" value="ECO:0007669"/>
    <property type="project" value="InterPro"/>
</dbReference>
<evidence type="ECO:0000256" key="16">
    <source>
        <dbReference type="ARBA" id="ARBA00024991"/>
    </source>
</evidence>
<dbReference type="InterPro" id="IPR015919">
    <property type="entry name" value="Cadherin-like_sf"/>
</dbReference>
<feature type="compositionally biased region" description="Pro residues" evidence="21">
    <location>
        <begin position="626"/>
        <end position="640"/>
    </location>
</feature>
<keyword evidence="6" id="KW-0964">Secreted</keyword>
<dbReference type="AlphaFoldDB" id="A0A9D3LXZ4"/>
<comment type="function">
    <text evidence="15">The dystroglycan complex is involved in a number of processes including laminin and basement membrane assembly, sarcolemmal stability, cell survival, peripheral nerve myelination, nodal structure, cell migration, and epithelial polarization.</text>
</comment>
<feature type="region of interest" description="Disordered" evidence="21">
    <location>
        <begin position="264"/>
        <end position="333"/>
    </location>
</feature>
<dbReference type="Pfam" id="PF05454">
    <property type="entry name" value="DAG1"/>
    <property type="match status" value="1"/>
</dbReference>
<name>A0A9D3LXZ4_ANGAN</name>
<dbReference type="GO" id="GO:0005604">
    <property type="term" value="C:basement membrane"/>
    <property type="evidence" value="ECO:0007669"/>
    <property type="project" value="TreeGrafter"/>
</dbReference>
<feature type="domain" description="Dystroglycan-type cadherin-like" evidence="23">
    <location>
        <begin position="60"/>
        <end position="158"/>
    </location>
</feature>
<dbReference type="Proteomes" id="UP001044222">
    <property type="component" value="Chromosome 12"/>
</dbReference>
<comment type="caution">
    <text evidence="24">The sequence shown here is derived from an EMBL/GenBank/DDBJ whole genome shotgun (WGS) entry which is preliminary data.</text>
</comment>
<feature type="compositionally biased region" description="Pro residues" evidence="21">
    <location>
        <begin position="528"/>
        <end position="540"/>
    </location>
</feature>
<accession>A0A9D3LXZ4</accession>
<feature type="region of interest" description="Disordered" evidence="21">
    <location>
        <begin position="375"/>
        <end position="396"/>
    </location>
</feature>
<dbReference type="SUPFAM" id="SSF49313">
    <property type="entry name" value="Cadherin-like"/>
    <property type="match status" value="2"/>
</dbReference>
<dbReference type="GO" id="GO:0002009">
    <property type="term" value="P:morphogenesis of an epithelium"/>
    <property type="evidence" value="ECO:0007669"/>
    <property type="project" value="TreeGrafter"/>
</dbReference>
<dbReference type="Pfam" id="PF18424">
    <property type="entry name" value="a_DG1_N2"/>
    <property type="match status" value="1"/>
</dbReference>
<evidence type="ECO:0000313" key="25">
    <source>
        <dbReference type="Proteomes" id="UP001044222"/>
    </source>
</evidence>
<evidence type="ECO:0000259" key="23">
    <source>
        <dbReference type="SMART" id="SM00736"/>
    </source>
</evidence>
<protein>
    <recommendedName>
        <fullName evidence="17">Dystroglycan 1</fullName>
    </recommendedName>
    <alternativeName>
        <fullName evidence="19">Dystroglycan</fullName>
    </alternativeName>
    <alternativeName>
        <fullName evidence="18">Dystrophin-associated glycoprotein 1</fullName>
    </alternativeName>
</protein>
<evidence type="ECO:0000256" key="5">
    <source>
        <dbReference type="ARBA" id="ARBA00004642"/>
    </source>
</evidence>
<evidence type="ECO:0000256" key="20">
    <source>
        <dbReference type="ARBA" id="ARBA00034100"/>
    </source>
</evidence>
<evidence type="ECO:0000256" key="3">
    <source>
        <dbReference type="ARBA" id="ARBA00004245"/>
    </source>
</evidence>
<dbReference type="PANTHER" id="PTHR21559:SF22">
    <property type="entry name" value="DYSTROGLYCAN 1"/>
    <property type="match status" value="1"/>
</dbReference>
<dbReference type="InterPro" id="IPR006644">
    <property type="entry name" value="Cadg"/>
</dbReference>
<evidence type="ECO:0000256" key="15">
    <source>
        <dbReference type="ARBA" id="ARBA00023567"/>
    </source>
</evidence>
<evidence type="ECO:0000256" key="8">
    <source>
        <dbReference type="ARBA" id="ARBA00022729"/>
    </source>
</evidence>
<evidence type="ECO:0000256" key="1">
    <source>
        <dbReference type="ARBA" id="ARBA00004135"/>
    </source>
</evidence>
<dbReference type="GO" id="GO:0045211">
    <property type="term" value="C:postsynaptic membrane"/>
    <property type="evidence" value="ECO:0007669"/>
    <property type="project" value="UniProtKB-SubCell"/>
</dbReference>
<keyword evidence="22" id="KW-0812">Transmembrane</keyword>
<evidence type="ECO:0000256" key="7">
    <source>
        <dbReference type="ARBA" id="ARBA00022553"/>
    </source>
</evidence>
<dbReference type="GO" id="GO:0007411">
    <property type="term" value="P:axon guidance"/>
    <property type="evidence" value="ECO:0007669"/>
    <property type="project" value="TreeGrafter"/>
</dbReference>
<keyword evidence="25" id="KW-1185">Reference proteome</keyword>
<dbReference type="GO" id="GO:0021675">
    <property type="term" value="P:nerve development"/>
    <property type="evidence" value="ECO:0007669"/>
    <property type="project" value="TreeGrafter"/>
</dbReference>
<dbReference type="InterPro" id="IPR008465">
    <property type="entry name" value="DAG1_C"/>
</dbReference>
<dbReference type="InterPro" id="IPR027468">
    <property type="entry name" value="Alpha-dystroglycan_domain_2"/>
</dbReference>
<proteinExistence type="predicted"/>
<organism evidence="24 25">
    <name type="scientific">Anguilla anguilla</name>
    <name type="common">European freshwater eel</name>
    <name type="synonym">Muraena anguilla</name>
    <dbReference type="NCBI Taxonomy" id="7936"/>
    <lineage>
        <taxon>Eukaryota</taxon>
        <taxon>Metazoa</taxon>
        <taxon>Chordata</taxon>
        <taxon>Craniata</taxon>
        <taxon>Vertebrata</taxon>
        <taxon>Euteleostomi</taxon>
        <taxon>Actinopterygii</taxon>
        <taxon>Neopterygii</taxon>
        <taxon>Teleostei</taxon>
        <taxon>Anguilliformes</taxon>
        <taxon>Anguillidae</taxon>
        <taxon>Anguilla</taxon>
    </lineage>
</organism>
<comment type="function">
    <text evidence="16">Transmembrane protein that plays important roles in connecting the extracellular matrix to the cytoskeleton. Acts as a cell adhesion receptor in both muscle and non-muscle tissues. Receptor for both DMD and UTRN and, through these interactions, scaffolds axin to the cytoskeleton. Also functions in cell adhesion-mediated signaling and implicated in cell polarity.</text>
</comment>
<dbReference type="Pfam" id="PF05345">
    <property type="entry name" value="He_PIG"/>
    <property type="match status" value="1"/>
</dbReference>
<dbReference type="GO" id="GO:0016203">
    <property type="term" value="P:muscle attachment"/>
    <property type="evidence" value="ECO:0007669"/>
    <property type="project" value="TreeGrafter"/>
</dbReference>
<sequence>MAADRRRGSAGGGGGAGVLLLGLLGHGGVRGRAEGALLEASMHSSMLTDVQEAAALMGAAPPAGIPDSSAVVGQVFQLKVPMETPTGGSTLKVTEAGKASLPSWLHWDPVSGVLQGLPLEADRGNHYISVSVADGDGSRAPPSPDVFSIEVHPEEHADGPAPAAEAPPFWCSGEEPVTVLTVILDADLTKLSALQRVELMRRMQRFSAVPLQRMRLQPVVNNRLFDMSAFMAGPGNAKKVVETGALLSWRLGCALEPGQVPDLSGVQRPAKEGAMSAVLGHPWPKTSPTKKPRKPKTSTPPPPRAGSPKAPPPTAQAHGHAPVPGQNQKPDLRNPIDQVSVWVGSYFEVKIPSDTFYDREDGPTDHLRLTLRLKQGGEGEGRRRGRGRGRGRGGGSWIQFNSSSQLLFGLPEPGHEGTHECFLQATDKGGRSASDAFEVRVRRHPSADHAPVLFAARFQGDPQTVTANVQRKIALVKRLALALGTGTAAPSAGPLPPSPTPWSPTSTPSATRERRRELPQLLLRPAGRPGPRPPPPPTPSAAPGRQSADDVYLHTVIPAVVVAAILLIAGVIAMICYRKKRRGKLTVEDQATFIKKGVPIIFADELDDPKAPPPPACPSSCRRRSPLPPRPSTPTPPAQRPRPSTRDCWGVLRAAGRDPNAPPTSPPPFLTPLEGKGSRPKNMTPYRSPIRAPHNALGFPGLSRSGAMGCWEWRGRWGFGGTW</sequence>
<dbReference type="EMBL" id="JAFIRN010000012">
    <property type="protein sequence ID" value="KAG5839012.1"/>
    <property type="molecule type" value="Genomic_DNA"/>
</dbReference>
<dbReference type="Gene3D" id="3.30.70.1040">
    <property type="entry name" value="Dystroglycan, domain 2"/>
    <property type="match status" value="1"/>
</dbReference>
<evidence type="ECO:0000256" key="12">
    <source>
        <dbReference type="ARBA" id="ARBA00023212"/>
    </source>
</evidence>
<evidence type="ECO:0000256" key="19">
    <source>
        <dbReference type="ARBA" id="ARBA00031034"/>
    </source>
</evidence>
<dbReference type="GO" id="GO:0043236">
    <property type="term" value="F:laminin binding"/>
    <property type="evidence" value="ECO:0007669"/>
    <property type="project" value="TreeGrafter"/>
</dbReference>
<evidence type="ECO:0000256" key="4">
    <source>
        <dbReference type="ARBA" id="ARBA00004251"/>
    </source>
</evidence>
<dbReference type="SUPFAM" id="SSF111006">
    <property type="entry name" value="Dystroglycan, domain 2"/>
    <property type="match status" value="1"/>
</dbReference>
<keyword evidence="22" id="KW-1133">Transmembrane helix</keyword>
<keyword evidence="7" id="KW-0597">Phosphoprotein</keyword>
<dbReference type="GO" id="GO:0005654">
    <property type="term" value="C:nucleoplasm"/>
    <property type="evidence" value="ECO:0007669"/>
    <property type="project" value="UniProtKB-SubCell"/>
</dbReference>
<evidence type="ECO:0000256" key="2">
    <source>
        <dbReference type="ARBA" id="ARBA00004239"/>
    </source>
</evidence>
<evidence type="ECO:0000256" key="14">
    <source>
        <dbReference type="ARBA" id="ARBA00023257"/>
    </source>
</evidence>
<keyword evidence="10 22" id="KW-0472">Membrane</keyword>
<dbReference type="Gene3D" id="2.60.40.10">
    <property type="entry name" value="Immunoglobulins"/>
    <property type="match status" value="2"/>
</dbReference>
<evidence type="ECO:0000256" key="17">
    <source>
        <dbReference type="ARBA" id="ARBA00026224"/>
    </source>
</evidence>
<keyword evidence="8" id="KW-0732">Signal</keyword>
<keyword evidence="14" id="KW-0628">Postsynaptic cell membrane</keyword>
<evidence type="ECO:0000313" key="24">
    <source>
        <dbReference type="EMBL" id="KAG5839012.1"/>
    </source>
</evidence>
<dbReference type="InterPro" id="IPR013783">
    <property type="entry name" value="Ig-like_fold"/>
</dbReference>